<evidence type="ECO:0000313" key="2">
    <source>
        <dbReference type="Proteomes" id="UP000366945"/>
    </source>
</evidence>
<organism evidence="1 2">
    <name type="scientific">Pandoraea pneumonica</name>
    <dbReference type="NCBI Taxonomy" id="2508299"/>
    <lineage>
        <taxon>Bacteria</taxon>
        <taxon>Pseudomonadati</taxon>
        <taxon>Pseudomonadota</taxon>
        <taxon>Betaproteobacteria</taxon>
        <taxon>Burkholderiales</taxon>
        <taxon>Burkholderiaceae</taxon>
        <taxon>Pandoraea</taxon>
    </lineage>
</organism>
<dbReference type="RefSeq" id="WP_150679660.1">
    <property type="nucleotide sequence ID" value="NZ_CABPSK010000002.1"/>
</dbReference>
<dbReference type="EMBL" id="CABPSK010000002">
    <property type="protein sequence ID" value="VVE05484.1"/>
    <property type="molecule type" value="Genomic_DNA"/>
</dbReference>
<accession>A0A5E4V1M9</accession>
<dbReference type="GeneID" id="300404383"/>
<keyword evidence="2" id="KW-1185">Reference proteome</keyword>
<dbReference type="OrthoDB" id="8938400at2"/>
<sequence>MDTANFFWPPISERAPGVGPTIVPIAPGVATSTLERSIADNLDAASNRLMDAQGGAPASHSHQARDTRVAKRAPEDGADFAEPCHTVPRYPISGGFTRRGLMSSQQVSPQDHTPFLRANAQSAAFGELLEMLRPVKGCPNRRYRDNSEIGDELQQRIVCLKINQRTSVEDVVRAHRIPSLLVDGERYFPGSVEATFYDIGYDAARRAGIDASSLEAEEIEHIGRLTVEDILMNPSDRRDGFNGFSPYFKPLQFHAHANGLQDAADMLDRITSDASYGYPMTGLYRAAKLLADDGKLLAKHLRSCEPKTPRPTLAYHVLG</sequence>
<reference evidence="1 2" key="1">
    <citation type="submission" date="2019-08" db="EMBL/GenBank/DDBJ databases">
        <authorList>
            <person name="Peeters C."/>
        </authorList>
    </citation>
    <scope>NUCLEOTIDE SEQUENCE [LARGE SCALE GENOMIC DNA]</scope>
    <source>
        <strain evidence="1 2">LMG 31114</strain>
    </source>
</reference>
<protein>
    <submittedName>
        <fullName evidence="1">Uncharacterized protein</fullName>
    </submittedName>
</protein>
<dbReference type="AlphaFoldDB" id="A0A5E4V1M9"/>
<proteinExistence type="predicted"/>
<dbReference type="Proteomes" id="UP000366945">
    <property type="component" value="Unassembled WGS sequence"/>
</dbReference>
<gene>
    <name evidence="1" type="ORF">PPN31114_02355</name>
</gene>
<name>A0A5E4V1M9_9BURK</name>
<evidence type="ECO:0000313" key="1">
    <source>
        <dbReference type="EMBL" id="VVE05484.1"/>
    </source>
</evidence>